<feature type="transmembrane region" description="Helical" evidence="1">
    <location>
        <begin position="171"/>
        <end position="188"/>
    </location>
</feature>
<feature type="signal peptide" evidence="2">
    <location>
        <begin position="1"/>
        <end position="19"/>
    </location>
</feature>
<keyword evidence="4" id="KW-1185">Reference proteome</keyword>
<sequence length="195" mass="20955">MKRLILSICLAMAVTLFLAAVSEAHKVNIFAYVEGNTVVTDSGYSKSKRVYDGIVEVYDVATGTLLLSGSTNQQGRFDFEIPEAAHANHMDLRLLLKAGTGHQAEWVVKYAEYGTDTAPAASAKDPAAVQPTAVTSSVGSSEVEKIVHRELEPVKRMLAEMHDAGPSMTEIIGGIGWIIGLFGVAAYMKGRRQGK</sequence>
<organism evidence="3 4">
    <name type="scientific">Pseudodesulfovibrio sediminis</name>
    <dbReference type="NCBI Taxonomy" id="2810563"/>
    <lineage>
        <taxon>Bacteria</taxon>
        <taxon>Pseudomonadati</taxon>
        <taxon>Thermodesulfobacteriota</taxon>
        <taxon>Desulfovibrionia</taxon>
        <taxon>Desulfovibrionales</taxon>
        <taxon>Desulfovibrionaceae</taxon>
    </lineage>
</organism>
<dbReference type="Proteomes" id="UP001053296">
    <property type="component" value="Chromosome"/>
</dbReference>
<accession>A0ABN6ET50</accession>
<evidence type="ECO:0000313" key="4">
    <source>
        <dbReference type="Proteomes" id="UP001053296"/>
    </source>
</evidence>
<keyword evidence="1" id="KW-1133">Transmembrane helix</keyword>
<dbReference type="EMBL" id="AP024485">
    <property type="protein sequence ID" value="BCS88334.1"/>
    <property type="molecule type" value="Genomic_DNA"/>
</dbReference>
<name>A0ABN6ET50_9BACT</name>
<keyword evidence="2" id="KW-0732">Signal</keyword>
<feature type="chain" id="PRO_5047395990" description="Nickel transport protein" evidence="2">
    <location>
        <begin position="20"/>
        <end position="195"/>
    </location>
</feature>
<dbReference type="RefSeq" id="WP_229595899.1">
    <property type="nucleotide sequence ID" value="NZ_AP024485.1"/>
</dbReference>
<evidence type="ECO:0008006" key="5">
    <source>
        <dbReference type="Google" id="ProtNLM"/>
    </source>
</evidence>
<evidence type="ECO:0000256" key="1">
    <source>
        <dbReference type="SAM" id="Phobius"/>
    </source>
</evidence>
<gene>
    <name evidence="3" type="ORF">PSDVSF_15760</name>
</gene>
<protein>
    <recommendedName>
        <fullName evidence="5">Nickel transport protein</fullName>
    </recommendedName>
</protein>
<evidence type="ECO:0000256" key="2">
    <source>
        <dbReference type="SAM" id="SignalP"/>
    </source>
</evidence>
<evidence type="ECO:0000313" key="3">
    <source>
        <dbReference type="EMBL" id="BCS88334.1"/>
    </source>
</evidence>
<proteinExistence type="predicted"/>
<keyword evidence="1" id="KW-0812">Transmembrane</keyword>
<reference evidence="3" key="1">
    <citation type="journal article" date="2022" name="Arch. Microbiol.">
        <title>Pseudodesulfovibrio sediminis sp. nov., a mesophilic and neutrophilic sulfate-reducing bacterium isolated from sediment of a brackish lake.</title>
        <authorList>
            <person name="Takahashi A."/>
            <person name="Kojima H."/>
            <person name="Watanabe M."/>
            <person name="Fukui M."/>
        </authorList>
    </citation>
    <scope>NUCLEOTIDE SEQUENCE</scope>
    <source>
        <strain evidence="3">SF6</strain>
    </source>
</reference>
<keyword evidence="1" id="KW-0472">Membrane</keyword>